<evidence type="ECO:0008006" key="3">
    <source>
        <dbReference type="Google" id="ProtNLM"/>
    </source>
</evidence>
<organism evidence="1 2">
    <name type="scientific">Kribbella ginsengisoli</name>
    <dbReference type="NCBI Taxonomy" id="363865"/>
    <lineage>
        <taxon>Bacteria</taxon>
        <taxon>Bacillati</taxon>
        <taxon>Actinomycetota</taxon>
        <taxon>Actinomycetes</taxon>
        <taxon>Propionibacteriales</taxon>
        <taxon>Kribbellaceae</taxon>
        <taxon>Kribbella</taxon>
    </lineage>
</organism>
<dbReference type="InterPro" id="IPR029057">
    <property type="entry name" value="PRTase-like"/>
</dbReference>
<gene>
    <name evidence="1" type="ORF">GCM10022235_00220</name>
</gene>
<keyword evidence="2" id="KW-1185">Reference proteome</keyword>
<dbReference type="SUPFAM" id="SSF53271">
    <property type="entry name" value="PRTase-like"/>
    <property type="match status" value="1"/>
</dbReference>
<accession>A0ABP6VMI8</accession>
<protein>
    <recommendedName>
        <fullName evidence="3">Phosphoribosyltransferase domain-containing protein</fullName>
    </recommendedName>
</protein>
<sequence length="731" mass="80796">MPLVYRVAGDELSFDVEDLFSDHLIMLYDPRLEQSTASVGNRFRALDAGERGADIVIFRGNAECTPLIERDELLPELLKDQDAYILAPRDTANSGPVLRRAVWSRHANGQPSPDWTADLCQAEVSAMLYRSHAFWRATDRTHFELPSGEHADSFIRLGGALSEPVNVSRLADWLLPHVKDGTAILADTGSLLAVLLQLKLDAFERFGWRITIDTLRQYPRGRIDISDLLPVILPPLDASRSVLFIESVNASGRLLQTVSSLIGPDATFESIALCDTSGRSSVGLKPLSTQAILRWPVDTDGECERCIEGASVVQIDPSTYERVAANEGRPNGIELNKDRAGRHEPFWSAVQRTQAVRLHVNTSGAPAESRHHAVYLDIPKLLTDRQFRARAIEKLSAFITTFGPDLILIPEHSGTEALESLLKATIENETPQFVGVPVALVKDTSLSPDAARIVGPAQRILILDDAVLTGSTAKWLRQRIYQANQIHHGSAEVGLFAVVFRPKDFEVRVMLRRTFTTQQGVSIDSVEDIYLPSGKACSWCLEQKLLTRWSNSFRPPNPLLYDRAKRLDAELSPPLLFGDGPERVGLFTENAFWGRLDERVAFAAVSAAAQELALEVAKPIEPALQSYASLALIFSAYYDPIIKAAAFRTLQRNQIHHSQHDAKITEWLRGERGDSTPGYLSELTLAAATGKIPDIAVRELLDKADQSELTLLLKKLLATALDGQQHEAESP</sequence>
<reference evidence="2" key="1">
    <citation type="journal article" date="2019" name="Int. J. Syst. Evol. Microbiol.">
        <title>The Global Catalogue of Microorganisms (GCM) 10K type strain sequencing project: providing services to taxonomists for standard genome sequencing and annotation.</title>
        <authorList>
            <consortium name="The Broad Institute Genomics Platform"/>
            <consortium name="The Broad Institute Genome Sequencing Center for Infectious Disease"/>
            <person name="Wu L."/>
            <person name="Ma J."/>
        </authorList>
    </citation>
    <scope>NUCLEOTIDE SEQUENCE [LARGE SCALE GENOMIC DNA]</scope>
    <source>
        <strain evidence="2">JCM 16928</strain>
    </source>
</reference>
<evidence type="ECO:0000313" key="1">
    <source>
        <dbReference type="EMBL" id="GAA3536727.1"/>
    </source>
</evidence>
<dbReference type="EMBL" id="BAABAA010000001">
    <property type="protein sequence ID" value="GAA3536727.1"/>
    <property type="molecule type" value="Genomic_DNA"/>
</dbReference>
<dbReference type="Proteomes" id="UP001501222">
    <property type="component" value="Unassembled WGS sequence"/>
</dbReference>
<comment type="caution">
    <text evidence="1">The sequence shown here is derived from an EMBL/GenBank/DDBJ whole genome shotgun (WGS) entry which is preliminary data.</text>
</comment>
<proteinExistence type="predicted"/>
<dbReference type="RefSeq" id="WP_344835912.1">
    <property type="nucleotide sequence ID" value="NZ_BAABAA010000001.1"/>
</dbReference>
<evidence type="ECO:0000313" key="2">
    <source>
        <dbReference type="Proteomes" id="UP001501222"/>
    </source>
</evidence>
<name>A0ABP6VMI8_9ACTN</name>
<dbReference type="Gene3D" id="3.40.50.2020">
    <property type="match status" value="1"/>
</dbReference>